<keyword evidence="2" id="KW-0812">Transmembrane</keyword>
<keyword evidence="2" id="KW-0472">Membrane</keyword>
<dbReference type="InterPro" id="IPR026847">
    <property type="entry name" value="VPS13"/>
</dbReference>
<feature type="transmembrane region" description="Helical" evidence="2">
    <location>
        <begin position="207"/>
        <end position="237"/>
    </location>
</feature>
<accession>X6M3N1</accession>
<gene>
    <name evidence="3" type="ORF">RFI_28852</name>
</gene>
<evidence type="ECO:0000256" key="2">
    <source>
        <dbReference type="SAM" id="Phobius"/>
    </source>
</evidence>
<dbReference type="EMBL" id="ASPP01024898">
    <property type="protein sequence ID" value="ETO08534.1"/>
    <property type="molecule type" value="Genomic_DNA"/>
</dbReference>
<keyword evidence="2" id="KW-1133">Transmembrane helix</keyword>
<dbReference type="OrthoDB" id="272810at2759"/>
<dbReference type="GO" id="GO:0045053">
    <property type="term" value="P:protein retention in Golgi apparatus"/>
    <property type="evidence" value="ECO:0007669"/>
    <property type="project" value="TreeGrafter"/>
</dbReference>
<dbReference type="GO" id="GO:0006623">
    <property type="term" value="P:protein targeting to vacuole"/>
    <property type="evidence" value="ECO:0007669"/>
    <property type="project" value="TreeGrafter"/>
</dbReference>
<comment type="caution">
    <text evidence="3">The sequence shown here is derived from an EMBL/GenBank/DDBJ whole genome shotgun (WGS) entry which is preliminary data.</text>
</comment>
<dbReference type="PANTHER" id="PTHR16166">
    <property type="entry name" value="VACUOLAR PROTEIN SORTING-ASSOCIATED PROTEIN VPS13"/>
    <property type="match status" value="1"/>
</dbReference>
<sequence length="415" mass="47396">IKKVRTVGQTTVVALRDERRDYPFFLIHNQTNYLLIYQEIGSNHLHKVSARTAQPFAWENHFVPKNEKQILIKVGEINFEKPIEFEKATNYLGCVRMSPKSVTYLYLRHRGATKVILATERPNKEEESDNAQTTVALEINRLGISLVNQMPLELIYAWADQINFQTVWSRNEQIVNLKMNSFQVDNQLPKAPSPILFCGTPHTRGNYLLLIYLLASFLYSFCVFMIFSHMFISALCATKKKKKKKKYINNNVGHVHFFDVLGGGSTVSETTVQSQLCAKKVPIYFGQLYLGPLDMYISYHQLSGDFVANMFHCKGPAHLSDSTAGYLMVEDEKEDASSSSVQKFLYQFGVVVLNIPEARIPVSGYMCEDRVFDQPMLENVLAAHYKGQVDIASLSLLLYCFCSINPFFDWLSNNK</sequence>
<feature type="non-terminal residue" evidence="3">
    <location>
        <position position="1"/>
    </location>
</feature>
<proteinExistence type="inferred from homology"/>
<dbReference type="Proteomes" id="UP000023152">
    <property type="component" value="Unassembled WGS sequence"/>
</dbReference>
<evidence type="ECO:0000256" key="1">
    <source>
        <dbReference type="ARBA" id="ARBA00006545"/>
    </source>
</evidence>
<evidence type="ECO:0000313" key="3">
    <source>
        <dbReference type="EMBL" id="ETO08534.1"/>
    </source>
</evidence>
<evidence type="ECO:0000313" key="4">
    <source>
        <dbReference type="Proteomes" id="UP000023152"/>
    </source>
</evidence>
<reference evidence="3 4" key="1">
    <citation type="journal article" date="2013" name="Curr. Biol.">
        <title>The Genome of the Foraminiferan Reticulomyxa filosa.</title>
        <authorList>
            <person name="Glockner G."/>
            <person name="Hulsmann N."/>
            <person name="Schleicher M."/>
            <person name="Noegel A.A."/>
            <person name="Eichinger L."/>
            <person name="Gallinger C."/>
            <person name="Pawlowski J."/>
            <person name="Sierra R."/>
            <person name="Euteneuer U."/>
            <person name="Pillet L."/>
            <person name="Moustafa A."/>
            <person name="Platzer M."/>
            <person name="Groth M."/>
            <person name="Szafranski K."/>
            <person name="Schliwa M."/>
        </authorList>
    </citation>
    <scope>NUCLEOTIDE SEQUENCE [LARGE SCALE GENOMIC DNA]</scope>
</reference>
<organism evidence="3 4">
    <name type="scientific">Reticulomyxa filosa</name>
    <dbReference type="NCBI Taxonomy" id="46433"/>
    <lineage>
        <taxon>Eukaryota</taxon>
        <taxon>Sar</taxon>
        <taxon>Rhizaria</taxon>
        <taxon>Retaria</taxon>
        <taxon>Foraminifera</taxon>
        <taxon>Monothalamids</taxon>
        <taxon>Reticulomyxidae</taxon>
        <taxon>Reticulomyxa</taxon>
    </lineage>
</organism>
<dbReference type="PANTHER" id="PTHR16166:SF93">
    <property type="entry name" value="INTERMEMBRANE LIPID TRANSFER PROTEIN VPS13"/>
    <property type="match status" value="1"/>
</dbReference>
<keyword evidence="4" id="KW-1185">Reference proteome</keyword>
<comment type="similarity">
    <text evidence="1">Belongs to the VPS13 family.</text>
</comment>
<name>X6M3N1_RETFI</name>
<dbReference type="AlphaFoldDB" id="X6M3N1"/>
<protein>
    <submittedName>
        <fullName evidence="3">Uncharacterized protein</fullName>
    </submittedName>
</protein>